<comment type="caution">
    <text evidence="1">The sequence shown here is derived from an EMBL/GenBank/DDBJ whole genome shotgun (WGS) entry which is preliminary data.</text>
</comment>
<evidence type="ECO:0000313" key="2">
    <source>
        <dbReference type="Proteomes" id="UP001412067"/>
    </source>
</evidence>
<protein>
    <submittedName>
        <fullName evidence="1">Uncharacterized protein</fullName>
    </submittedName>
</protein>
<gene>
    <name evidence="1" type="ORF">KSP40_PGU002249</name>
</gene>
<evidence type="ECO:0000313" key="1">
    <source>
        <dbReference type="EMBL" id="KAK8941982.1"/>
    </source>
</evidence>
<accession>A0ABR2LIP5</accession>
<organism evidence="1 2">
    <name type="scientific">Platanthera guangdongensis</name>
    <dbReference type="NCBI Taxonomy" id="2320717"/>
    <lineage>
        <taxon>Eukaryota</taxon>
        <taxon>Viridiplantae</taxon>
        <taxon>Streptophyta</taxon>
        <taxon>Embryophyta</taxon>
        <taxon>Tracheophyta</taxon>
        <taxon>Spermatophyta</taxon>
        <taxon>Magnoliopsida</taxon>
        <taxon>Liliopsida</taxon>
        <taxon>Asparagales</taxon>
        <taxon>Orchidaceae</taxon>
        <taxon>Orchidoideae</taxon>
        <taxon>Orchideae</taxon>
        <taxon>Orchidinae</taxon>
        <taxon>Platanthera</taxon>
    </lineage>
</organism>
<reference evidence="1 2" key="1">
    <citation type="journal article" date="2022" name="Nat. Plants">
        <title>Genomes of leafy and leafless Platanthera orchids illuminate the evolution of mycoheterotrophy.</title>
        <authorList>
            <person name="Li M.H."/>
            <person name="Liu K.W."/>
            <person name="Li Z."/>
            <person name="Lu H.C."/>
            <person name="Ye Q.L."/>
            <person name="Zhang D."/>
            <person name="Wang J.Y."/>
            <person name="Li Y.F."/>
            <person name="Zhong Z.M."/>
            <person name="Liu X."/>
            <person name="Yu X."/>
            <person name="Liu D.K."/>
            <person name="Tu X.D."/>
            <person name="Liu B."/>
            <person name="Hao Y."/>
            <person name="Liao X.Y."/>
            <person name="Jiang Y.T."/>
            <person name="Sun W.H."/>
            <person name="Chen J."/>
            <person name="Chen Y.Q."/>
            <person name="Ai Y."/>
            <person name="Zhai J.W."/>
            <person name="Wu S.S."/>
            <person name="Zhou Z."/>
            <person name="Hsiao Y.Y."/>
            <person name="Wu W.L."/>
            <person name="Chen Y.Y."/>
            <person name="Lin Y.F."/>
            <person name="Hsu J.L."/>
            <person name="Li C.Y."/>
            <person name="Wang Z.W."/>
            <person name="Zhao X."/>
            <person name="Zhong W.Y."/>
            <person name="Ma X.K."/>
            <person name="Ma L."/>
            <person name="Huang J."/>
            <person name="Chen G.Z."/>
            <person name="Huang M.Z."/>
            <person name="Huang L."/>
            <person name="Peng D.H."/>
            <person name="Luo Y.B."/>
            <person name="Zou S.Q."/>
            <person name="Chen S.P."/>
            <person name="Lan S."/>
            <person name="Tsai W.C."/>
            <person name="Van de Peer Y."/>
            <person name="Liu Z.J."/>
        </authorList>
    </citation>
    <scope>NUCLEOTIDE SEQUENCE [LARGE SCALE GENOMIC DNA]</scope>
    <source>
        <strain evidence="1">Lor288</strain>
    </source>
</reference>
<proteinExistence type="predicted"/>
<dbReference type="EMBL" id="JBBWWR010000019">
    <property type="protein sequence ID" value="KAK8941982.1"/>
    <property type="molecule type" value="Genomic_DNA"/>
</dbReference>
<sequence>MAWRKYIPPENPLLLPSQLNLSIADSRETASGNNFINLIPFSKDPYKILAFQFLGKIVT</sequence>
<dbReference type="Proteomes" id="UP001412067">
    <property type="component" value="Unassembled WGS sequence"/>
</dbReference>
<name>A0ABR2LIP5_9ASPA</name>
<keyword evidence="2" id="KW-1185">Reference proteome</keyword>